<dbReference type="InterPro" id="IPR000172">
    <property type="entry name" value="GMC_OxRdtase_N"/>
</dbReference>
<evidence type="ECO:0000256" key="6">
    <source>
        <dbReference type="PIRSR" id="PIRSR000137-2"/>
    </source>
</evidence>
<dbReference type="RefSeq" id="WP_003117468.1">
    <property type="nucleotide sequence ID" value="NZ_AP014839.1"/>
</dbReference>
<dbReference type="GO" id="GO:0016614">
    <property type="term" value="F:oxidoreductase activity, acting on CH-OH group of donors"/>
    <property type="evidence" value="ECO:0007669"/>
    <property type="project" value="InterPro"/>
</dbReference>
<dbReference type="PROSITE" id="PS00624">
    <property type="entry name" value="GMC_OXRED_2"/>
    <property type="match status" value="1"/>
</dbReference>
<dbReference type="Gene3D" id="3.30.560.10">
    <property type="entry name" value="Glucose Oxidase, domain 3"/>
    <property type="match status" value="1"/>
</dbReference>
<dbReference type="SUPFAM" id="SSF54373">
    <property type="entry name" value="FAD-linked reductases, C-terminal domain"/>
    <property type="match status" value="1"/>
</dbReference>
<dbReference type="GO" id="GO:0050660">
    <property type="term" value="F:flavin adenine dinucleotide binding"/>
    <property type="evidence" value="ECO:0007669"/>
    <property type="project" value="InterPro"/>
</dbReference>
<dbReference type="eggNOG" id="COG2303">
    <property type="taxonomic scope" value="Bacteria"/>
</dbReference>
<comment type="cofactor">
    <cofactor evidence="1 6">
        <name>FAD</name>
        <dbReference type="ChEBI" id="CHEBI:57692"/>
    </cofactor>
</comment>
<dbReference type="InterPro" id="IPR012132">
    <property type="entry name" value="GMC_OxRdtase"/>
</dbReference>
<dbReference type="Pfam" id="PF00732">
    <property type="entry name" value="GMC_oxred_N"/>
    <property type="match status" value="1"/>
</dbReference>
<name>A0A080VMR4_PSEAI</name>
<comment type="similarity">
    <text evidence="2">Belongs to the GMC oxidoreductase family.</text>
</comment>
<evidence type="ECO:0000256" key="1">
    <source>
        <dbReference type="ARBA" id="ARBA00001974"/>
    </source>
</evidence>
<gene>
    <name evidence="7" type="ORF">DT376_02235</name>
</gene>
<dbReference type="InterPro" id="IPR007867">
    <property type="entry name" value="GMC_OxRtase_C"/>
</dbReference>
<evidence type="ECO:0000313" key="7">
    <source>
        <dbReference type="EMBL" id="RCI76471.1"/>
    </source>
</evidence>
<dbReference type="Pfam" id="PF05199">
    <property type="entry name" value="GMC_oxred_C"/>
    <property type="match status" value="1"/>
</dbReference>
<comment type="caution">
    <text evidence="7">The sequence shown here is derived from an EMBL/GenBank/DDBJ whole genome shotgun (WGS) entry which is preliminary data.</text>
</comment>
<evidence type="ECO:0000313" key="8">
    <source>
        <dbReference type="Proteomes" id="UP000253594"/>
    </source>
</evidence>
<dbReference type="InterPro" id="IPR036188">
    <property type="entry name" value="FAD/NAD-bd_sf"/>
</dbReference>
<organism evidence="7 8">
    <name type="scientific">Pseudomonas aeruginosa</name>
    <dbReference type="NCBI Taxonomy" id="287"/>
    <lineage>
        <taxon>Bacteria</taxon>
        <taxon>Pseudomonadati</taxon>
        <taxon>Pseudomonadota</taxon>
        <taxon>Gammaproteobacteria</taxon>
        <taxon>Pseudomonadales</taxon>
        <taxon>Pseudomonadaceae</taxon>
        <taxon>Pseudomonas</taxon>
    </lineage>
</organism>
<feature type="binding site" evidence="6">
    <location>
        <position position="222"/>
    </location>
    <ligand>
        <name>FAD</name>
        <dbReference type="ChEBI" id="CHEBI:57692"/>
    </ligand>
</feature>
<protein>
    <submittedName>
        <fullName evidence="7">GMC family oxidoreductase</fullName>
    </submittedName>
</protein>
<keyword evidence="5" id="KW-0560">Oxidoreductase</keyword>
<keyword evidence="4 6" id="KW-0274">FAD</keyword>
<dbReference type="Proteomes" id="UP000253594">
    <property type="component" value="Unassembled WGS sequence"/>
</dbReference>
<dbReference type="Gene3D" id="3.50.50.60">
    <property type="entry name" value="FAD/NAD(P)-binding domain"/>
    <property type="match status" value="1"/>
</dbReference>
<evidence type="ECO:0000256" key="2">
    <source>
        <dbReference type="ARBA" id="ARBA00010790"/>
    </source>
</evidence>
<evidence type="ECO:0000256" key="3">
    <source>
        <dbReference type="ARBA" id="ARBA00022630"/>
    </source>
</evidence>
<proteinExistence type="inferred from homology"/>
<dbReference type="EMBL" id="QORE01000031">
    <property type="protein sequence ID" value="RCI76471.1"/>
    <property type="molecule type" value="Genomic_DNA"/>
</dbReference>
<feature type="binding site" evidence="6">
    <location>
        <position position="87"/>
    </location>
    <ligand>
        <name>FAD</name>
        <dbReference type="ChEBI" id="CHEBI:57692"/>
    </ligand>
</feature>
<reference evidence="7 8" key="1">
    <citation type="submission" date="2018-07" db="EMBL/GenBank/DDBJ databases">
        <title>Mechanisms of high-level aminoglycoside resistance among Gram-negative pathogens in Brazil.</title>
        <authorList>
            <person name="Ballaben A.S."/>
            <person name="Darini A.L.C."/>
            <person name="Doi Y."/>
        </authorList>
    </citation>
    <scope>NUCLEOTIDE SEQUENCE [LARGE SCALE GENOMIC DNA]</scope>
    <source>
        <strain evidence="7 8">B2-305</strain>
    </source>
</reference>
<sequence length="557" mass="60565">MPEVLDTYDYLIVGAGPAGCLLANRLSADPANRVLLLEAGGPDNYPWIHIPVGYLYCIGNPRTDWCFDTDEVPGLNGRSLKYPRGKVLGGCSSINGMIYMRGQARDYDQWVAEGNPGWSWRELLPLFRRMEDHFAGTSEMHGAGGEWRVERQRLSWKLLDAFQQAAAQTGIASVEDFNGGDNEGCGYFQVNQRGGVRWNASKGFLRGIAQRANLTVLTHAEVQRVLLEDGRARALSVRWQGREQRFEARREIVLSAGAIGSPCLLQRSGIGPRDLLEQLGAGVVHELPGVGGNLQDHLQLRMIYKVDGVPTLNQIAGSLWGKLGMGLRYLASRSGPLSMAPSQLGAFARSDPQQPSANLEYHVQPLSLDRFGEPLHAFPAFTASVCDLRPHSRGTVRIRSLDPGEAPSIQPNYLSDPRDLKVAADAIRLTRRIAAAPALAAFRPQEYKPGPEYRSEEDLQRAAAEIGTTIFHPAGTCRMGQGPQAVVDAQLRVHGIPGLRIADASIMPSLTSGNTCSPVLVIAEKAAQMILAERRREAAPQVVESAMAAGGKEAVEA</sequence>
<dbReference type="PANTHER" id="PTHR11552:SF147">
    <property type="entry name" value="CHOLINE DEHYDROGENASE, MITOCHONDRIAL"/>
    <property type="match status" value="1"/>
</dbReference>
<accession>A0A080VMR4</accession>
<dbReference type="AlphaFoldDB" id="A0A080VMR4"/>
<dbReference type="PANTHER" id="PTHR11552">
    <property type="entry name" value="GLUCOSE-METHANOL-CHOLINE GMC OXIDOREDUCTASE"/>
    <property type="match status" value="1"/>
</dbReference>
<keyword evidence="3" id="KW-0285">Flavoprotein</keyword>
<dbReference type="SUPFAM" id="SSF51905">
    <property type="entry name" value="FAD/NAD(P)-binding domain"/>
    <property type="match status" value="1"/>
</dbReference>
<evidence type="ECO:0000256" key="4">
    <source>
        <dbReference type="ARBA" id="ARBA00022827"/>
    </source>
</evidence>
<evidence type="ECO:0000256" key="5">
    <source>
        <dbReference type="ARBA" id="ARBA00023002"/>
    </source>
</evidence>
<dbReference type="PIRSF" id="PIRSF000137">
    <property type="entry name" value="Alcohol_oxidase"/>
    <property type="match status" value="1"/>
</dbReference>